<keyword evidence="2" id="KW-0813">Transport</keyword>
<dbReference type="KEGG" id="rte:GSU10_02555"/>
<dbReference type="PATRIC" id="fig|1671680.3.peg.1228"/>
<dbReference type="GO" id="GO:0015768">
    <property type="term" value="P:maltose transport"/>
    <property type="evidence" value="ECO:0007669"/>
    <property type="project" value="TreeGrafter"/>
</dbReference>
<gene>
    <name evidence="5" type="primary">malE</name>
    <name evidence="5" type="ORF">ACH61_01168</name>
    <name evidence="6" type="ORF">GSU10_02555</name>
</gene>
<dbReference type="Proteomes" id="UP000465031">
    <property type="component" value="Chromosome"/>
</dbReference>
<evidence type="ECO:0000256" key="4">
    <source>
        <dbReference type="SAM" id="SignalP"/>
    </source>
</evidence>
<evidence type="ECO:0000256" key="1">
    <source>
        <dbReference type="ARBA" id="ARBA00008520"/>
    </source>
</evidence>
<feature type="chain" id="PRO_5041598046" evidence="4">
    <location>
        <begin position="27"/>
        <end position="415"/>
    </location>
</feature>
<dbReference type="GO" id="GO:0055052">
    <property type="term" value="C:ATP-binding cassette (ABC) transporter complex, substrate-binding subunit-containing"/>
    <property type="evidence" value="ECO:0007669"/>
    <property type="project" value="TreeGrafter"/>
</dbReference>
<dbReference type="AlphaFoldDB" id="A0A162FZ38"/>
<proteinExistence type="inferred from homology"/>
<reference evidence="6" key="2">
    <citation type="submission" date="2019-12" db="EMBL/GenBank/DDBJ databases">
        <title>Complete and Draft Genome Sequences of New Strains and Members of Some Known Species of the Genus Rathayibacter isolated from Plants.</title>
        <authorList>
            <person name="Tarlachkov S.V."/>
            <person name="Starodumova I.P."/>
            <person name="Dorofeeva L.V."/>
            <person name="Prisyazhnaya N.V."/>
            <person name="Leyn S.A."/>
            <person name="Zlamal J.E."/>
            <person name="Elane M.L."/>
            <person name="Osterman A.L."/>
            <person name="Nadler S.A."/>
            <person name="Subbotin S.A."/>
            <person name="Evtushenko L.I."/>
        </authorList>
    </citation>
    <scope>NUCLEOTIDE SEQUENCE</scope>
    <source>
        <strain evidence="6">VKM Ac-2761</strain>
    </source>
</reference>
<sequence>MNITRTARWSAALVATGMLVTLTACSSDSSSDGASGSSDGLTVLIASSSDAEGAAVTAANDAWATENGTTVDTVIASDLTQQLGQGFSGDNPPDLFYMSWDQFQTYASNRYLEPYAQDAENADAFYPALKDAFSYDDQFYCEPKDFSTLGLVINTDLWAAAGLTDADIPTDWDSLESAAQKLTTDTVAGLSFGPEYARIGTFMNQAGGSLISEDGTTATANTPENVAGLQEVQKLLSDGVLRFPADIDSGWSGEAFGKGAAAMVIEGPWINGALKADYPDVKYTIAELPAGPGGKSTFTFSNCWGIPAGSDTAESAESLVSYLTSDEQQLAFSDAFGVIPSTETGAAEYATKYPENAAFVAGNDYAVSPVAFAGAATVITDFNASLEGIATADPEAILETFQTNLQDALDTANAK</sequence>
<feature type="signal peptide" evidence="4">
    <location>
        <begin position="1"/>
        <end position="26"/>
    </location>
</feature>
<dbReference type="RefSeq" id="WP_068209543.1">
    <property type="nucleotide sequence ID" value="NZ_CP047186.1"/>
</dbReference>
<comment type="similarity">
    <text evidence="1">Belongs to the bacterial solute-binding protein 1 family.</text>
</comment>
<evidence type="ECO:0000313" key="8">
    <source>
        <dbReference type="Proteomes" id="UP000465031"/>
    </source>
</evidence>
<evidence type="ECO:0000313" key="7">
    <source>
        <dbReference type="Proteomes" id="UP000076717"/>
    </source>
</evidence>
<name>A0A162FZ38_9MICO</name>
<organism evidence="5 7">
    <name type="scientific">Rathayibacter tanaceti</name>
    <dbReference type="NCBI Taxonomy" id="1671680"/>
    <lineage>
        <taxon>Bacteria</taxon>
        <taxon>Bacillati</taxon>
        <taxon>Actinomycetota</taxon>
        <taxon>Actinomycetes</taxon>
        <taxon>Micrococcales</taxon>
        <taxon>Microbacteriaceae</taxon>
        <taxon>Rathayibacter</taxon>
    </lineage>
</organism>
<dbReference type="PANTHER" id="PTHR30061">
    <property type="entry name" value="MALTOSE-BINDING PERIPLASMIC PROTEIN"/>
    <property type="match status" value="1"/>
</dbReference>
<dbReference type="GO" id="GO:0042956">
    <property type="term" value="P:maltodextrin transmembrane transport"/>
    <property type="evidence" value="ECO:0007669"/>
    <property type="project" value="TreeGrafter"/>
</dbReference>
<evidence type="ECO:0000256" key="2">
    <source>
        <dbReference type="ARBA" id="ARBA00022448"/>
    </source>
</evidence>
<evidence type="ECO:0000313" key="6">
    <source>
        <dbReference type="EMBL" id="QHC54643.1"/>
    </source>
</evidence>
<dbReference type="EMBL" id="CP047186">
    <property type="protein sequence ID" value="QHC54643.1"/>
    <property type="molecule type" value="Genomic_DNA"/>
</dbReference>
<evidence type="ECO:0000256" key="3">
    <source>
        <dbReference type="ARBA" id="ARBA00022729"/>
    </source>
</evidence>
<dbReference type="GO" id="GO:1901982">
    <property type="term" value="F:maltose binding"/>
    <property type="evidence" value="ECO:0007669"/>
    <property type="project" value="TreeGrafter"/>
</dbReference>
<dbReference type="Gene3D" id="3.40.190.10">
    <property type="entry name" value="Periplasmic binding protein-like II"/>
    <property type="match status" value="1"/>
</dbReference>
<accession>A0A162FZ38</accession>
<dbReference type="EMBL" id="LIIN01000029">
    <property type="protein sequence ID" value="KZX21680.1"/>
    <property type="molecule type" value="Genomic_DNA"/>
</dbReference>
<reference evidence="5 7" key="1">
    <citation type="submission" date="2015-08" db="EMBL/GenBank/DDBJ databases">
        <title>Draft Genome Sequence of Rathayibacter sp. Strain VKM Ac-2596 Isolated from Leaf Gall Induced by Plant-Parasitic Nematodes.</title>
        <authorList>
            <person name="Vasilenko O.V."/>
            <person name="Starodumova I.P."/>
            <person name="Tarlachkov S.V."/>
            <person name="Dorofeeva L.V."/>
            <person name="Evtushenko L.I."/>
        </authorList>
    </citation>
    <scope>NUCLEOTIDE SEQUENCE [LARGE SCALE GENOMIC DNA]</scope>
    <source>
        <strain evidence="5 7">VKM Ac-2596</strain>
    </source>
</reference>
<dbReference type="Proteomes" id="UP000076717">
    <property type="component" value="Unassembled WGS sequence"/>
</dbReference>
<keyword evidence="7" id="KW-1185">Reference proteome</keyword>
<reference evidence="8" key="3">
    <citation type="submission" date="2019-12" db="EMBL/GenBank/DDBJ databases">
        <title>Complete and draft genome sequences of new strains and members of some known species of the genus Rathayibacter isolated from plants.</title>
        <authorList>
            <person name="Tarlachkov S.V."/>
            <person name="Starodumova I.P."/>
            <person name="Dorofeeva L.V."/>
            <person name="Prisyazhnaya N.V."/>
            <person name="Leyn S."/>
            <person name="Zlamal J."/>
            <person name="Elan M."/>
            <person name="Osterman A.L."/>
            <person name="Nadler S."/>
            <person name="Subbotin S.A."/>
            <person name="Evtushenko L.I."/>
        </authorList>
    </citation>
    <scope>NUCLEOTIDE SEQUENCE [LARGE SCALE GENOMIC DNA]</scope>
    <source>
        <strain evidence="8">VKM Ac-2761</strain>
    </source>
</reference>
<keyword evidence="3 4" id="KW-0732">Signal</keyword>
<dbReference type="Pfam" id="PF13416">
    <property type="entry name" value="SBP_bac_8"/>
    <property type="match status" value="1"/>
</dbReference>
<dbReference type="SUPFAM" id="SSF53850">
    <property type="entry name" value="Periplasmic binding protein-like II"/>
    <property type="match status" value="1"/>
</dbReference>
<evidence type="ECO:0000313" key="5">
    <source>
        <dbReference type="EMBL" id="KZX21680.1"/>
    </source>
</evidence>
<protein>
    <submittedName>
        <fullName evidence="6">Extracellular solute-binding protein</fullName>
    </submittedName>
    <submittedName>
        <fullName evidence="5">Maltose-binding periplasmic protein</fullName>
    </submittedName>
</protein>
<dbReference type="PANTHER" id="PTHR30061:SF50">
    <property type="entry name" value="MALTOSE_MALTODEXTRIN-BINDING PERIPLASMIC PROTEIN"/>
    <property type="match status" value="1"/>
</dbReference>
<dbReference type="PROSITE" id="PS51257">
    <property type="entry name" value="PROKAR_LIPOPROTEIN"/>
    <property type="match status" value="1"/>
</dbReference>
<dbReference type="OrthoDB" id="366726at2"/>
<dbReference type="InterPro" id="IPR006059">
    <property type="entry name" value="SBP"/>
</dbReference>